<dbReference type="SUPFAM" id="SSF52266">
    <property type="entry name" value="SGNH hydrolase"/>
    <property type="match status" value="1"/>
</dbReference>
<dbReference type="Pfam" id="PF13472">
    <property type="entry name" value="Lipase_GDSL_2"/>
    <property type="match status" value="1"/>
</dbReference>
<dbReference type="Gene3D" id="3.40.50.1110">
    <property type="entry name" value="SGNH hydrolase"/>
    <property type="match status" value="1"/>
</dbReference>
<protein>
    <submittedName>
        <fullName evidence="3">SGNH/GDSL hydrolase family protein</fullName>
    </submittedName>
</protein>
<evidence type="ECO:0000259" key="2">
    <source>
        <dbReference type="Pfam" id="PF13472"/>
    </source>
</evidence>
<dbReference type="GO" id="GO:0016787">
    <property type="term" value="F:hydrolase activity"/>
    <property type="evidence" value="ECO:0007669"/>
    <property type="project" value="UniProtKB-KW"/>
</dbReference>
<dbReference type="AlphaFoldDB" id="A0A975M4M0"/>
<dbReference type="InterPro" id="IPR036514">
    <property type="entry name" value="SGNH_hydro_sf"/>
</dbReference>
<dbReference type="InterPro" id="IPR013830">
    <property type="entry name" value="SGNH_hydro"/>
</dbReference>
<organism evidence="3 4">
    <name type="scientific">Arthrobacter jiangjiafuii</name>
    <dbReference type="NCBI Taxonomy" id="2817475"/>
    <lineage>
        <taxon>Bacteria</taxon>
        <taxon>Bacillati</taxon>
        <taxon>Actinomycetota</taxon>
        <taxon>Actinomycetes</taxon>
        <taxon>Micrococcales</taxon>
        <taxon>Micrococcaceae</taxon>
        <taxon>Arthrobacter</taxon>
    </lineage>
</organism>
<feature type="domain" description="SGNH hydrolase-type esterase" evidence="2">
    <location>
        <begin position="111"/>
        <end position="271"/>
    </location>
</feature>
<dbReference type="EMBL" id="CP076022">
    <property type="protein sequence ID" value="QWC09356.1"/>
    <property type="molecule type" value="Genomic_DNA"/>
</dbReference>
<dbReference type="RefSeq" id="WP_210231177.1">
    <property type="nucleotide sequence ID" value="NZ_CP076022.1"/>
</dbReference>
<evidence type="ECO:0000313" key="4">
    <source>
        <dbReference type="Proteomes" id="UP000676885"/>
    </source>
</evidence>
<dbReference type="Proteomes" id="UP000676885">
    <property type="component" value="Chromosome"/>
</dbReference>
<proteinExistence type="predicted"/>
<feature type="region of interest" description="Disordered" evidence="1">
    <location>
        <begin position="37"/>
        <end position="57"/>
    </location>
</feature>
<sequence length="292" mass="30403">MVFVKQLKAGSSALRRVALTLCAGILLVSGAGVGTGAEPASWDQPPSSQAPDRTPAGTGCRQALGGIERSSRVCAAVSVHGHGSLIRVPGLERMMTYDAAIARSAVVIGDSQTGPDTWVDRGLKELGFRTVLRGAGGTGYTVGNGTVGSYYTALVKEQWLLPYGNPKLVILQGGGNDAGRAADSEIAKAAAGLVREMRRTYPHSRLVMVGVISTKRTSAGIRRAEVDQVLAGVAAQEGVEFLSVGDWWDRYSLRPLLQPDGRHFTAAGHQAAGTVFATELGRLLEGAGPGPG</sequence>
<evidence type="ECO:0000313" key="3">
    <source>
        <dbReference type="EMBL" id="QWC09356.1"/>
    </source>
</evidence>
<evidence type="ECO:0000256" key="1">
    <source>
        <dbReference type="SAM" id="MobiDB-lite"/>
    </source>
</evidence>
<accession>A0A975M4M0</accession>
<gene>
    <name evidence="3" type="ORF">KKR91_12780</name>
</gene>
<dbReference type="KEGG" id="ajg:KKR91_12780"/>
<name>A0A975M4M0_9MICC</name>
<dbReference type="CDD" id="cd00229">
    <property type="entry name" value="SGNH_hydrolase"/>
    <property type="match status" value="1"/>
</dbReference>
<reference evidence="3 4" key="1">
    <citation type="submission" date="2021-05" db="EMBL/GenBank/DDBJ databases">
        <title>Novel species in genus Arthrobacter.</title>
        <authorList>
            <person name="Zhang G."/>
        </authorList>
    </citation>
    <scope>NUCLEOTIDE SEQUENCE [LARGE SCALE GENOMIC DNA]</scope>
    <source>
        <strain evidence="4">zg-ZUI227</strain>
    </source>
</reference>
<keyword evidence="4" id="KW-1185">Reference proteome</keyword>
<keyword evidence="3" id="KW-0378">Hydrolase</keyword>